<evidence type="ECO:0000313" key="2">
    <source>
        <dbReference type="Proteomes" id="UP001207468"/>
    </source>
</evidence>
<gene>
    <name evidence="1" type="ORF">F5148DRAFT_1164534</name>
</gene>
<comment type="caution">
    <text evidence="1">The sequence shown here is derived from an EMBL/GenBank/DDBJ whole genome shotgun (WGS) entry which is preliminary data.</text>
</comment>
<organism evidence="1 2">
    <name type="scientific">Russula earlei</name>
    <dbReference type="NCBI Taxonomy" id="71964"/>
    <lineage>
        <taxon>Eukaryota</taxon>
        <taxon>Fungi</taxon>
        <taxon>Dikarya</taxon>
        <taxon>Basidiomycota</taxon>
        <taxon>Agaricomycotina</taxon>
        <taxon>Agaricomycetes</taxon>
        <taxon>Russulales</taxon>
        <taxon>Russulaceae</taxon>
        <taxon>Russula</taxon>
    </lineage>
</organism>
<evidence type="ECO:0000313" key="1">
    <source>
        <dbReference type="EMBL" id="KAI9512177.1"/>
    </source>
</evidence>
<accession>A0ACC0UMW4</accession>
<dbReference type="EMBL" id="JAGFNK010000011">
    <property type="protein sequence ID" value="KAI9512177.1"/>
    <property type="molecule type" value="Genomic_DNA"/>
</dbReference>
<dbReference type="Proteomes" id="UP001207468">
    <property type="component" value="Unassembled WGS sequence"/>
</dbReference>
<proteinExistence type="predicted"/>
<sequence>MSLFTGNLRRSVGVGVASIVTGTLLLWTLPSNMRAFTLAQTSVAILAIGSLMLFVVTHHRRSGQVFTQDQEELILIAAFGLFWFAFLVAWRAIRQQRSFEGELGIGGAPPTNPRRQPGFTARGGGGGGRYKSWPCSRFDVDCVVEEWSYY</sequence>
<keyword evidence="2" id="KW-1185">Reference proteome</keyword>
<reference evidence="1" key="1">
    <citation type="submission" date="2021-03" db="EMBL/GenBank/DDBJ databases">
        <title>Evolutionary priming and transition to the ectomycorrhizal habit in an iconic lineage of mushroom-forming fungi: is preadaptation a requirement?</title>
        <authorList>
            <consortium name="DOE Joint Genome Institute"/>
            <person name="Looney B.P."/>
            <person name="Miyauchi S."/>
            <person name="Morin E."/>
            <person name="Drula E."/>
            <person name="Courty P.E."/>
            <person name="Chicoki N."/>
            <person name="Fauchery L."/>
            <person name="Kohler A."/>
            <person name="Kuo A."/>
            <person name="LaButti K."/>
            <person name="Pangilinan J."/>
            <person name="Lipzen A."/>
            <person name="Riley R."/>
            <person name="Andreopoulos W."/>
            <person name="He G."/>
            <person name="Johnson J."/>
            <person name="Barry K.W."/>
            <person name="Grigoriev I.V."/>
            <person name="Nagy L."/>
            <person name="Hibbett D."/>
            <person name="Henrissat B."/>
            <person name="Matheny P.B."/>
            <person name="Labbe J."/>
            <person name="Martin A.F."/>
        </authorList>
    </citation>
    <scope>NUCLEOTIDE SEQUENCE</scope>
    <source>
        <strain evidence="1">BPL698</strain>
    </source>
</reference>
<name>A0ACC0UMW4_9AGAM</name>
<protein>
    <submittedName>
        <fullName evidence="1">Uncharacterized protein</fullName>
    </submittedName>
</protein>